<evidence type="ECO:0000259" key="3">
    <source>
        <dbReference type="PROSITE" id="PS50052"/>
    </source>
</evidence>
<reference evidence="5" key="3">
    <citation type="submission" date="2019-12" db="EMBL/GenBank/DDBJ databases">
        <authorList>
            <person name="Nguyen S.-T."/>
        </authorList>
    </citation>
    <scope>NUCLEOTIDE SEQUENCE</scope>
    <source>
        <strain evidence="5">DMS06669</strain>
    </source>
</reference>
<organism evidence="5 7">
    <name type="scientific">Acinetobacter baumannii</name>
    <dbReference type="NCBI Taxonomy" id="470"/>
    <lineage>
        <taxon>Bacteria</taxon>
        <taxon>Pseudomonadati</taxon>
        <taxon>Pseudomonadota</taxon>
        <taxon>Gammaproteobacteria</taxon>
        <taxon>Moraxellales</taxon>
        <taxon>Moraxellaceae</taxon>
        <taxon>Acinetobacter</taxon>
        <taxon>Acinetobacter calcoaceticus/baumannii complex</taxon>
    </lineage>
</organism>
<keyword evidence="2" id="KW-1133">Transmembrane helix</keyword>
<dbReference type="InterPro" id="IPR008144">
    <property type="entry name" value="Guanylate_kin-like_dom"/>
</dbReference>
<feature type="domain" description="Guanylate kinase-like" evidence="3">
    <location>
        <begin position="66"/>
        <end position="288"/>
    </location>
</feature>
<dbReference type="Pfam" id="PF20693">
    <property type="entry name" value="YobI-ATPase"/>
    <property type="match status" value="1"/>
</dbReference>
<dbReference type="Proteomes" id="UP000480763">
    <property type="component" value="Unassembled WGS sequence"/>
</dbReference>
<dbReference type="Proteomes" id="UP000066661">
    <property type="component" value="Chromosome I"/>
</dbReference>
<dbReference type="InterPro" id="IPR048428">
    <property type="entry name" value="YobI-NTPase"/>
</dbReference>
<protein>
    <submittedName>
        <fullName evidence="4">Putative membrane protein</fullName>
    </submittedName>
</protein>
<dbReference type="SUPFAM" id="SSF52540">
    <property type="entry name" value="P-loop containing nucleoside triphosphate hydrolases"/>
    <property type="match status" value="1"/>
</dbReference>
<evidence type="ECO:0000313" key="6">
    <source>
        <dbReference type="Proteomes" id="UP000066661"/>
    </source>
</evidence>
<accession>A0A505MJF6</accession>
<proteinExistence type="predicted"/>
<gene>
    <name evidence="4" type="ORF">ABR2091_0715</name>
    <name evidence="5" type="ORF">GSE42_04110</name>
</gene>
<feature type="transmembrane region" description="Helical" evidence="2">
    <location>
        <begin position="157"/>
        <end position="177"/>
    </location>
</feature>
<name>A0A505MJF6_ACIBA</name>
<evidence type="ECO:0000313" key="7">
    <source>
        <dbReference type="Proteomes" id="UP000480763"/>
    </source>
</evidence>
<dbReference type="AlphaFoldDB" id="A0A505MJF6"/>
<sequence length="1259" mass="148775">MLKEKFIKIKLIRAEWKKFLGNIQSITKPQETLSTHQYFPLTPVPNADEDQVYNEMLCSALQQKDVKNIALTGPYGSGKSSVLLTFQRSNPNWNYLNISLATFKDNLEKDTNENNTKEVDIEAIEKSILQQLFYSVDQKSLPKSRLKRIVSIKTRELIANTLFIIIWIFLALLTFSPENIIIKNFSSLQDLPAISKITIKFIFISYCTVGLFVFLKYIEKIKELKLKFQDTEITLNNNEQESILNKHLDEILYFFEETNFDIIIIEDLDRFNNTEIFIRLRELNTLINTAKQVSRRIVFLYAIKDDMFKNRDRAKFFDFIIPIIPVINPTNAYDLIKKNYINDKINKELNNQIDEIFLHQISLYFDDLRLVINIFNEFELYVKKLNNNHLNKNKLLALIIYKNYYPSDFTELHRNRGQIYNIFNEKKLNLINNLKENLILELKNIEKTIDQSNSEEVNSITDLRKIYLYEIQKKIPTIQNTVCNFYNGGSASYKLKFLADDKEFTDEEIFDNVLLENENFKIIENSETLLWSIEVHENNIKTNIKENNTPFTFNTIENLIDSKNSYKVREESIKNKNLSKRNELINKKKTTIDKINILKQSMLKELLNLSNSNFFDDDKQPKLLQFFIREGYIDENYSDYISFFFNSVITIEERDYAQRVLNQIESDYTQPLINVKKVFDRYLTARQFNHSSILNFDVVDYVIQNKNSLTEHFKNLFTLLSNEEDRSKEFILAYIDREINLSDFINAIVIYWNNFFKYLLSNLPNDKVDIYLKKILKNIATENIKKLNNNDFLTSYIVGKEDFINFIKNIYDNNEKILKLLEILSPEFNFLICSHIDLELFNEICKRKHFIFNKKMILQIITLNNDPTDKNQIHNNFDTRPYGIVQDFAPSYLIEQIDESINHYFEDVIIPHAKNLKENSFNFLSLINREDLSLENKEWLITNNDIKIKNINDIKNTLLWELTINNFRISPDWESLISYFKYKESTIDNTTIIYLNDPEIYSILCDKKIFDSESAKNDDKLATSFESNLLKIDKLSISAYKAIIKAHKYSYTNLNITNLSSDKVLLLCQNKILSLTEINLQNLREKPNEILVEFLFQHQSALLKKIPDEFELTSKEFELILASDKFKNSIKKDIIDKFNNELFSTSETIRILIIDFYKSLSLQLPTSYLDIYFEKSLFNNKKLEVLISQIKYLETSLITNYLNLLGSPYNEIPTPARHRLDLTTLNNKLTTELEAKGYIHRREIKKYKIVTDKILFYTK</sequence>
<dbReference type="PROSITE" id="PS50052">
    <property type="entry name" value="GUANYLATE_KINASE_2"/>
    <property type="match status" value="1"/>
</dbReference>
<reference evidence="4 6" key="1">
    <citation type="submission" date="2015-12" db="EMBL/GenBank/DDBJ databases">
        <authorList>
            <person name="Wibberg D."/>
        </authorList>
    </citation>
    <scope>NUCLEOTIDE SEQUENCE [LARGE SCALE GENOMIC DNA]</scope>
    <source>
        <strain evidence="4">R2091</strain>
    </source>
</reference>
<evidence type="ECO:0000256" key="1">
    <source>
        <dbReference type="SAM" id="Coils"/>
    </source>
</evidence>
<evidence type="ECO:0000313" key="4">
    <source>
        <dbReference type="EMBL" id="CUW34128.1"/>
    </source>
</evidence>
<feature type="coiled-coil region" evidence="1">
    <location>
        <begin position="428"/>
        <end position="455"/>
    </location>
</feature>
<evidence type="ECO:0000313" key="5">
    <source>
        <dbReference type="EMBL" id="MYM77114.1"/>
    </source>
</evidence>
<evidence type="ECO:0000256" key="2">
    <source>
        <dbReference type="SAM" id="Phobius"/>
    </source>
</evidence>
<reference evidence="5 7" key="2">
    <citation type="journal article" date="2017" name="Ann. Clin. Microbiol. Antimicrob.">
        <title>New eight genes identified at the clinical multidrug-resistant Acinetobacter baumannii DMS06669 strain in a Vietnam hospital.</title>
        <authorList>
            <person name="Si-Tuan N."/>
            <person name="Ngoc H.M."/>
            <person name="Hang P.T.T."/>
            <person name="Nguyen C."/>
            <person name="Van P.H."/>
            <person name="Huong N.T."/>
        </authorList>
    </citation>
    <scope>NUCLEOTIDE SEQUENCE [LARGE SCALE GENOMIC DNA]</scope>
    <source>
        <strain evidence="5 7">DMS06669</strain>
    </source>
</reference>
<dbReference type="InterPro" id="IPR027417">
    <property type="entry name" value="P-loop_NTPase"/>
</dbReference>
<dbReference type="EMBL" id="WWCH01000001">
    <property type="protein sequence ID" value="MYM77114.1"/>
    <property type="molecule type" value="Genomic_DNA"/>
</dbReference>
<dbReference type="EMBL" id="LN997846">
    <property type="protein sequence ID" value="CUW34128.1"/>
    <property type="molecule type" value="Genomic_DNA"/>
</dbReference>
<dbReference type="RefSeq" id="WP_031966866.1">
    <property type="nucleotide sequence ID" value="NZ_CAUYZO010000009.1"/>
</dbReference>
<feature type="transmembrane region" description="Helical" evidence="2">
    <location>
        <begin position="197"/>
        <end position="218"/>
    </location>
</feature>
<keyword evidence="2" id="KW-0472">Membrane</keyword>
<keyword evidence="1" id="KW-0175">Coiled coil</keyword>
<keyword evidence="2" id="KW-0812">Transmembrane</keyword>